<dbReference type="GO" id="GO:0003729">
    <property type="term" value="F:mRNA binding"/>
    <property type="evidence" value="ECO:0007669"/>
    <property type="project" value="TreeGrafter"/>
</dbReference>
<dbReference type="Proteomes" id="UP000504603">
    <property type="component" value="Unplaced"/>
</dbReference>
<evidence type="ECO:0000259" key="9">
    <source>
        <dbReference type="PROSITE" id="PS50102"/>
    </source>
</evidence>
<comment type="subcellular location">
    <subcellularLocation>
        <location evidence="1">Plastid</location>
        <location evidence="1">Chloroplast</location>
    </subcellularLocation>
</comment>
<dbReference type="PROSITE" id="PS50102">
    <property type="entry name" value="RRM"/>
    <property type="match status" value="2"/>
</dbReference>
<evidence type="ECO:0000313" key="10">
    <source>
        <dbReference type="Proteomes" id="UP000504603"/>
    </source>
</evidence>
<dbReference type="Gene3D" id="3.30.70.330">
    <property type="match status" value="2"/>
</dbReference>
<feature type="domain" description="RRM" evidence="9">
    <location>
        <begin position="92"/>
        <end position="170"/>
    </location>
</feature>
<evidence type="ECO:0000256" key="1">
    <source>
        <dbReference type="ARBA" id="ARBA00004229"/>
    </source>
</evidence>
<dbReference type="SUPFAM" id="SSF54928">
    <property type="entry name" value="RNA-binding domain, RBD"/>
    <property type="match status" value="2"/>
</dbReference>
<dbReference type="OrthoDB" id="439808at2759"/>
<dbReference type="GO" id="GO:0009535">
    <property type="term" value="C:chloroplast thylakoid membrane"/>
    <property type="evidence" value="ECO:0007669"/>
    <property type="project" value="TreeGrafter"/>
</dbReference>
<keyword evidence="6 8" id="KW-0694">RNA-binding</keyword>
<sequence length="277" mass="30093">MTASATSLALSSLTPKTLSLSNPRIKLFSLNPSSIRLLSNSISISAFAVRSDRPSPAFSSRFIRNVAVSSDFDQEEDVLEDSGDDRSYASDLKLFVGNLPFSVDSAQLAGLFESAGEVERVEVIYDKTTGRSRGFGFVTMSNADAVEAAAEQFNGYELDGRALRVNYGPPPPKKDNFSFTGSRNASNFSNPNRIHVSNLAWGVDDFALGNLFREHGNVVEAKVVCDRDSGRSRGFGFVTYSSAVEVNNAIEALNGVELSGRTIRVTQAEARPPRRQF</sequence>
<dbReference type="SMART" id="SM00360">
    <property type="entry name" value="RRM"/>
    <property type="match status" value="2"/>
</dbReference>
<proteinExistence type="predicted"/>
<dbReference type="RefSeq" id="XP_022144753.1">
    <property type="nucleotide sequence ID" value="XM_022289061.1"/>
</dbReference>
<feature type="domain" description="RRM" evidence="9">
    <location>
        <begin position="192"/>
        <end position="270"/>
    </location>
</feature>
<dbReference type="PANTHER" id="PTHR48025">
    <property type="entry name" value="OS02G0815200 PROTEIN"/>
    <property type="match status" value="1"/>
</dbReference>
<gene>
    <name evidence="11" type="primary">LOC111014367</name>
</gene>
<keyword evidence="4" id="KW-0507">mRNA processing</keyword>
<dbReference type="InterPro" id="IPR050502">
    <property type="entry name" value="Euk_RNA-bind_prot"/>
</dbReference>
<keyword evidence="3" id="KW-0934">Plastid</keyword>
<protein>
    <submittedName>
        <fullName evidence="11">29 kDa ribonucleoprotein A, chloroplastic-like</fullName>
    </submittedName>
</protein>
<reference evidence="11" key="1">
    <citation type="submission" date="2025-08" db="UniProtKB">
        <authorList>
            <consortium name="RefSeq"/>
        </authorList>
    </citation>
    <scope>IDENTIFICATION</scope>
    <source>
        <strain evidence="11">OHB3-1</strain>
    </source>
</reference>
<keyword evidence="5" id="KW-0677">Repeat</keyword>
<dbReference type="GO" id="GO:1901259">
    <property type="term" value="P:chloroplast rRNA processing"/>
    <property type="evidence" value="ECO:0007669"/>
    <property type="project" value="TreeGrafter"/>
</dbReference>
<dbReference type="InterPro" id="IPR012677">
    <property type="entry name" value="Nucleotide-bd_a/b_plait_sf"/>
</dbReference>
<organism evidence="10 11">
    <name type="scientific">Momordica charantia</name>
    <name type="common">Bitter gourd</name>
    <name type="synonym">Balsam pear</name>
    <dbReference type="NCBI Taxonomy" id="3673"/>
    <lineage>
        <taxon>Eukaryota</taxon>
        <taxon>Viridiplantae</taxon>
        <taxon>Streptophyta</taxon>
        <taxon>Embryophyta</taxon>
        <taxon>Tracheophyta</taxon>
        <taxon>Spermatophyta</taxon>
        <taxon>Magnoliopsida</taxon>
        <taxon>eudicotyledons</taxon>
        <taxon>Gunneridae</taxon>
        <taxon>Pentapetalae</taxon>
        <taxon>rosids</taxon>
        <taxon>fabids</taxon>
        <taxon>Cucurbitales</taxon>
        <taxon>Cucurbitaceae</taxon>
        <taxon>Momordiceae</taxon>
        <taxon>Momordica</taxon>
    </lineage>
</organism>
<evidence type="ECO:0000256" key="6">
    <source>
        <dbReference type="ARBA" id="ARBA00022884"/>
    </source>
</evidence>
<keyword evidence="2" id="KW-0150">Chloroplast</keyword>
<dbReference type="GO" id="GO:0006397">
    <property type="term" value="P:mRNA processing"/>
    <property type="evidence" value="ECO:0007669"/>
    <property type="project" value="UniProtKB-KW"/>
</dbReference>
<dbReference type="GeneID" id="111014367"/>
<evidence type="ECO:0000256" key="5">
    <source>
        <dbReference type="ARBA" id="ARBA00022737"/>
    </source>
</evidence>
<dbReference type="PANTHER" id="PTHR48025:SF1">
    <property type="entry name" value="RRM DOMAIN-CONTAINING PROTEIN"/>
    <property type="match status" value="1"/>
</dbReference>
<evidence type="ECO:0000313" key="11">
    <source>
        <dbReference type="RefSeq" id="XP_022144753.1"/>
    </source>
</evidence>
<dbReference type="AlphaFoldDB" id="A0A6J1CU52"/>
<evidence type="ECO:0000256" key="7">
    <source>
        <dbReference type="ARBA" id="ARBA00023274"/>
    </source>
</evidence>
<dbReference type="GO" id="GO:1990904">
    <property type="term" value="C:ribonucleoprotein complex"/>
    <property type="evidence" value="ECO:0007669"/>
    <property type="project" value="UniProtKB-KW"/>
</dbReference>
<keyword evidence="7" id="KW-0687">Ribonucleoprotein</keyword>
<evidence type="ECO:0000256" key="3">
    <source>
        <dbReference type="ARBA" id="ARBA00022640"/>
    </source>
</evidence>
<name>A0A6J1CU52_MOMCH</name>
<accession>A0A6J1CU52</accession>
<evidence type="ECO:0000256" key="8">
    <source>
        <dbReference type="PROSITE-ProRule" id="PRU00176"/>
    </source>
</evidence>
<keyword evidence="10" id="KW-1185">Reference proteome</keyword>
<dbReference type="KEGG" id="mcha:111014367"/>
<dbReference type="InterPro" id="IPR035979">
    <property type="entry name" value="RBD_domain_sf"/>
</dbReference>
<dbReference type="CDD" id="cd21608">
    <property type="entry name" value="RRM2_NsCP33_like"/>
    <property type="match status" value="1"/>
</dbReference>
<evidence type="ECO:0000256" key="4">
    <source>
        <dbReference type="ARBA" id="ARBA00022664"/>
    </source>
</evidence>
<evidence type="ECO:0000256" key="2">
    <source>
        <dbReference type="ARBA" id="ARBA00022528"/>
    </source>
</evidence>
<dbReference type="Pfam" id="PF00076">
    <property type="entry name" value="RRM_1"/>
    <property type="match status" value="2"/>
</dbReference>
<dbReference type="InterPro" id="IPR000504">
    <property type="entry name" value="RRM_dom"/>
</dbReference>
<dbReference type="InterPro" id="IPR048289">
    <property type="entry name" value="RRM2_NsCP33-like"/>
</dbReference>